<accession>A0AAE0HWF3</accession>
<feature type="compositionally biased region" description="Basic and acidic residues" evidence="1">
    <location>
        <begin position="45"/>
        <end position="62"/>
    </location>
</feature>
<proteinExistence type="predicted"/>
<dbReference type="PANTHER" id="PTHR39606">
    <property type="entry name" value="SURFACE PROTEIN, PUTATIVE-RELATED"/>
    <property type="match status" value="1"/>
</dbReference>
<dbReference type="PANTHER" id="PTHR39606:SF1">
    <property type="entry name" value="CELL SURFACE PROTEIN"/>
    <property type="match status" value="1"/>
</dbReference>
<reference evidence="2" key="1">
    <citation type="journal article" date="2023" name="Mol. Phylogenet. Evol.">
        <title>Genome-scale phylogeny and comparative genomics of the fungal order Sordariales.</title>
        <authorList>
            <person name="Hensen N."/>
            <person name="Bonometti L."/>
            <person name="Westerberg I."/>
            <person name="Brannstrom I.O."/>
            <person name="Guillou S."/>
            <person name="Cros-Aarteil S."/>
            <person name="Calhoun S."/>
            <person name="Haridas S."/>
            <person name="Kuo A."/>
            <person name="Mondo S."/>
            <person name="Pangilinan J."/>
            <person name="Riley R."/>
            <person name="LaButti K."/>
            <person name="Andreopoulos B."/>
            <person name="Lipzen A."/>
            <person name="Chen C."/>
            <person name="Yan M."/>
            <person name="Daum C."/>
            <person name="Ng V."/>
            <person name="Clum A."/>
            <person name="Steindorff A."/>
            <person name="Ohm R.A."/>
            <person name="Martin F."/>
            <person name="Silar P."/>
            <person name="Natvig D.O."/>
            <person name="Lalanne C."/>
            <person name="Gautier V."/>
            <person name="Ament-Velasquez S.L."/>
            <person name="Kruys A."/>
            <person name="Hutchinson M.I."/>
            <person name="Powell A.J."/>
            <person name="Barry K."/>
            <person name="Miller A.N."/>
            <person name="Grigoriev I.V."/>
            <person name="Debuchy R."/>
            <person name="Gladieux P."/>
            <person name="Hiltunen Thoren M."/>
            <person name="Johannesson H."/>
        </authorList>
    </citation>
    <scope>NUCLEOTIDE SEQUENCE</scope>
    <source>
        <strain evidence="2">CBS 118394</strain>
    </source>
</reference>
<organism evidence="2 3">
    <name type="scientific">Apodospora peruviana</name>
    <dbReference type="NCBI Taxonomy" id="516989"/>
    <lineage>
        <taxon>Eukaryota</taxon>
        <taxon>Fungi</taxon>
        <taxon>Dikarya</taxon>
        <taxon>Ascomycota</taxon>
        <taxon>Pezizomycotina</taxon>
        <taxon>Sordariomycetes</taxon>
        <taxon>Sordariomycetidae</taxon>
        <taxon>Sordariales</taxon>
        <taxon>Lasiosphaeriaceae</taxon>
        <taxon>Apodospora</taxon>
    </lineage>
</organism>
<feature type="region of interest" description="Disordered" evidence="1">
    <location>
        <begin position="1"/>
        <end position="243"/>
    </location>
</feature>
<keyword evidence="3" id="KW-1185">Reference proteome</keyword>
<dbReference type="EMBL" id="JAUEDM010000008">
    <property type="protein sequence ID" value="KAK3313191.1"/>
    <property type="molecule type" value="Genomic_DNA"/>
</dbReference>
<name>A0AAE0HWF3_9PEZI</name>
<feature type="compositionally biased region" description="Polar residues" evidence="1">
    <location>
        <begin position="1"/>
        <end position="23"/>
    </location>
</feature>
<dbReference type="Proteomes" id="UP001283341">
    <property type="component" value="Unassembled WGS sequence"/>
</dbReference>
<gene>
    <name evidence="2" type="ORF">B0H66DRAFT_569750</name>
</gene>
<sequence>MNNYNNERGTVRHNNIPASQISGPTVGESRASGPAPTTAGHHHHDILNKLDPRVDSTKDKRTMHSSAGAPEGTYGPHKSRIANALDPRVDSDMDSTAGPRAGGSGPMMHGAAGGNSAAPEGTYGPHSSRLANALDPRVDSDADRSNHHAGGAGGMTGAGGYVGQQHHGYGAGASSGMTSTHAGGHHNNRQAAAALSGPGPAPNTAGPHKSDLLNRLDPTVDSKAGTARDPRVRDGAYGGGRYR</sequence>
<evidence type="ECO:0000313" key="2">
    <source>
        <dbReference type="EMBL" id="KAK3313191.1"/>
    </source>
</evidence>
<dbReference type="AlphaFoldDB" id="A0AAE0HWF3"/>
<protein>
    <submittedName>
        <fullName evidence="2">Uncharacterized protein</fullName>
    </submittedName>
</protein>
<evidence type="ECO:0000256" key="1">
    <source>
        <dbReference type="SAM" id="MobiDB-lite"/>
    </source>
</evidence>
<feature type="compositionally biased region" description="Gly residues" evidence="1">
    <location>
        <begin position="150"/>
        <end position="162"/>
    </location>
</feature>
<reference evidence="2" key="2">
    <citation type="submission" date="2023-06" db="EMBL/GenBank/DDBJ databases">
        <authorList>
            <consortium name="Lawrence Berkeley National Laboratory"/>
            <person name="Haridas S."/>
            <person name="Hensen N."/>
            <person name="Bonometti L."/>
            <person name="Westerberg I."/>
            <person name="Brannstrom I.O."/>
            <person name="Guillou S."/>
            <person name="Cros-Aarteil S."/>
            <person name="Calhoun S."/>
            <person name="Kuo A."/>
            <person name="Mondo S."/>
            <person name="Pangilinan J."/>
            <person name="Riley R."/>
            <person name="Labutti K."/>
            <person name="Andreopoulos B."/>
            <person name="Lipzen A."/>
            <person name="Chen C."/>
            <person name="Yanf M."/>
            <person name="Daum C."/>
            <person name="Ng V."/>
            <person name="Clum A."/>
            <person name="Steindorff A."/>
            <person name="Ohm R."/>
            <person name="Martin F."/>
            <person name="Silar P."/>
            <person name="Natvig D."/>
            <person name="Lalanne C."/>
            <person name="Gautier V."/>
            <person name="Ament-Velasquez S.L."/>
            <person name="Kruys A."/>
            <person name="Hutchinson M.I."/>
            <person name="Powell A.J."/>
            <person name="Barry K."/>
            <person name="Miller A.N."/>
            <person name="Grigoriev I.V."/>
            <person name="Debuchy R."/>
            <person name="Gladieux P."/>
            <person name="Thoren M.H."/>
            <person name="Johannesson H."/>
        </authorList>
    </citation>
    <scope>NUCLEOTIDE SEQUENCE</scope>
    <source>
        <strain evidence="2">CBS 118394</strain>
    </source>
</reference>
<feature type="compositionally biased region" description="Basic and acidic residues" evidence="1">
    <location>
        <begin position="136"/>
        <end position="146"/>
    </location>
</feature>
<feature type="compositionally biased region" description="Basic and acidic residues" evidence="1">
    <location>
        <begin position="208"/>
        <end position="234"/>
    </location>
</feature>
<evidence type="ECO:0000313" key="3">
    <source>
        <dbReference type="Proteomes" id="UP001283341"/>
    </source>
</evidence>
<comment type="caution">
    <text evidence="2">The sequence shown here is derived from an EMBL/GenBank/DDBJ whole genome shotgun (WGS) entry which is preliminary data.</text>
</comment>